<proteinExistence type="predicted"/>
<accession>A0A5B7HNC2</accession>
<dbReference type="AlphaFoldDB" id="A0A5B7HNC2"/>
<reference evidence="2 3" key="1">
    <citation type="submission" date="2019-05" db="EMBL/GenBank/DDBJ databases">
        <title>Another draft genome of Portunus trituberculatus and its Hox gene families provides insights of decapod evolution.</title>
        <authorList>
            <person name="Jeong J.-H."/>
            <person name="Song I."/>
            <person name="Kim S."/>
            <person name="Choi T."/>
            <person name="Kim D."/>
            <person name="Ryu S."/>
            <person name="Kim W."/>
        </authorList>
    </citation>
    <scope>NUCLEOTIDE SEQUENCE [LARGE SCALE GENOMIC DNA]</scope>
    <source>
        <tissue evidence="2">Muscle</tissue>
    </source>
</reference>
<protein>
    <submittedName>
        <fullName evidence="2">Uncharacterized protein</fullName>
    </submittedName>
</protein>
<feature type="region of interest" description="Disordered" evidence="1">
    <location>
        <begin position="1"/>
        <end position="24"/>
    </location>
</feature>
<sequence length="188" mass="20173">MKEPPPLPSRRHVHSRRCGGRRGGRRAPLKHLCDVNGLLYKLYSPLLRQTVLVSSKLQATSSSNQHRYSAHLRVFSTAVKTNTIPVTCLLYEDVAPGSGCGDDGDAGDASVSPSIPGTERKWNVLAKIFAKKRASAMKVNVASAPGSPRDDTDTISTTTMDPLDEYCKEACEAGVGGPECDCPDHPIG</sequence>
<name>A0A5B7HNC2_PORTR</name>
<comment type="caution">
    <text evidence="2">The sequence shown here is derived from an EMBL/GenBank/DDBJ whole genome shotgun (WGS) entry which is preliminary data.</text>
</comment>
<evidence type="ECO:0000256" key="1">
    <source>
        <dbReference type="SAM" id="MobiDB-lite"/>
    </source>
</evidence>
<dbReference type="EMBL" id="VSRR010032535">
    <property type="protein sequence ID" value="MPC71229.1"/>
    <property type="molecule type" value="Genomic_DNA"/>
</dbReference>
<keyword evidence="3" id="KW-1185">Reference proteome</keyword>
<dbReference type="Proteomes" id="UP000324222">
    <property type="component" value="Unassembled WGS sequence"/>
</dbReference>
<organism evidence="2 3">
    <name type="scientific">Portunus trituberculatus</name>
    <name type="common">Swimming crab</name>
    <name type="synonym">Neptunus trituberculatus</name>
    <dbReference type="NCBI Taxonomy" id="210409"/>
    <lineage>
        <taxon>Eukaryota</taxon>
        <taxon>Metazoa</taxon>
        <taxon>Ecdysozoa</taxon>
        <taxon>Arthropoda</taxon>
        <taxon>Crustacea</taxon>
        <taxon>Multicrustacea</taxon>
        <taxon>Malacostraca</taxon>
        <taxon>Eumalacostraca</taxon>
        <taxon>Eucarida</taxon>
        <taxon>Decapoda</taxon>
        <taxon>Pleocyemata</taxon>
        <taxon>Brachyura</taxon>
        <taxon>Eubrachyura</taxon>
        <taxon>Portunoidea</taxon>
        <taxon>Portunidae</taxon>
        <taxon>Portuninae</taxon>
        <taxon>Portunus</taxon>
    </lineage>
</organism>
<evidence type="ECO:0000313" key="2">
    <source>
        <dbReference type="EMBL" id="MPC71229.1"/>
    </source>
</evidence>
<evidence type="ECO:0000313" key="3">
    <source>
        <dbReference type="Proteomes" id="UP000324222"/>
    </source>
</evidence>
<dbReference type="OrthoDB" id="6354170at2759"/>
<feature type="compositionally biased region" description="Basic residues" evidence="1">
    <location>
        <begin position="9"/>
        <end position="24"/>
    </location>
</feature>
<gene>
    <name evidence="2" type="ORF">E2C01_065501</name>
</gene>